<dbReference type="Gene3D" id="3.90.226.10">
    <property type="entry name" value="2-enoyl-CoA Hydratase, Chain A, domain 1"/>
    <property type="match status" value="1"/>
</dbReference>
<organism evidence="4 5">
    <name type="scientific">Lysobacter soli</name>
    <dbReference type="NCBI Taxonomy" id="453783"/>
    <lineage>
        <taxon>Bacteria</taxon>
        <taxon>Pseudomonadati</taxon>
        <taxon>Pseudomonadota</taxon>
        <taxon>Gammaproteobacteria</taxon>
        <taxon>Lysobacterales</taxon>
        <taxon>Lysobacteraceae</taxon>
        <taxon>Lysobacter</taxon>
    </lineage>
</organism>
<dbReference type="SUPFAM" id="SSF52096">
    <property type="entry name" value="ClpP/crotonase"/>
    <property type="match status" value="1"/>
</dbReference>
<reference evidence="4 5" key="1">
    <citation type="submission" date="2018-08" db="EMBL/GenBank/DDBJ databases">
        <title>Lysobacter soli KCTC 22011, whole genome shotgun sequence.</title>
        <authorList>
            <person name="Zhang X."/>
            <person name="Feng G."/>
            <person name="Zhu H."/>
        </authorList>
    </citation>
    <scope>NUCLEOTIDE SEQUENCE [LARGE SCALE GENOMIC DNA]</scope>
    <source>
        <strain evidence="4 5">KCTC 22011</strain>
    </source>
</reference>
<evidence type="ECO:0000256" key="1">
    <source>
        <dbReference type="SAM" id="MobiDB-lite"/>
    </source>
</evidence>
<dbReference type="InterPro" id="IPR029045">
    <property type="entry name" value="ClpP/crotonase-like_dom_sf"/>
</dbReference>
<keyword evidence="5" id="KW-1185">Reference proteome</keyword>
<dbReference type="Pfam" id="PF03572">
    <property type="entry name" value="Peptidase_S41"/>
    <property type="match status" value="1"/>
</dbReference>
<sequence>MPKLLRVAALLLLSAFAAHAAPVPRERVDAVADAIAANYFDPARGKTIADDLRRDAASGKFDALAPQALADALTTRLRPLDRHFRVRWEGTGATDTQPAGPRRHSPPANHGIATVETLPGDIGHLRLSEFAHFEFGDANAPERAAIDAALAKLAGTRAMIVDLRGCRGGSPSMVGYLASAFVAPGADIYNTFHTRTQTLSEAPDTPYATPRTQVPLYVLVDKGTASAAESFAYTLQSAKRATIVGERSAGAANPGGMTDLGDGYSVFVSDGSPVNPITRTNWESTGIAPDVVTTSDQALDAALRLARASR</sequence>
<evidence type="ECO:0000256" key="2">
    <source>
        <dbReference type="SAM" id="SignalP"/>
    </source>
</evidence>
<dbReference type="InterPro" id="IPR005151">
    <property type="entry name" value="Tail-specific_protease"/>
</dbReference>
<dbReference type="Gene3D" id="3.30.750.44">
    <property type="match status" value="1"/>
</dbReference>
<feature type="domain" description="Tail specific protease" evidence="3">
    <location>
        <begin position="94"/>
        <end position="294"/>
    </location>
</feature>
<dbReference type="SMART" id="SM00245">
    <property type="entry name" value="TSPc"/>
    <property type="match status" value="1"/>
</dbReference>
<dbReference type="RefSeq" id="WP_115841857.1">
    <property type="nucleotide sequence ID" value="NZ_QTJR01000004.1"/>
</dbReference>
<feature type="signal peptide" evidence="2">
    <location>
        <begin position="1"/>
        <end position="20"/>
    </location>
</feature>
<proteinExistence type="predicted"/>
<dbReference type="PANTHER" id="PTHR11261">
    <property type="entry name" value="INTERPHOTORECEPTOR RETINOID-BINDING PROTEIN"/>
    <property type="match status" value="1"/>
</dbReference>
<dbReference type="GO" id="GO:0008236">
    <property type="term" value="F:serine-type peptidase activity"/>
    <property type="evidence" value="ECO:0007669"/>
    <property type="project" value="InterPro"/>
</dbReference>
<accession>A0A3D8VEK6</accession>
<keyword evidence="2" id="KW-0732">Signal</keyword>
<gene>
    <name evidence="4" type="ORF">DX912_07385</name>
</gene>
<dbReference type="CDD" id="cd07563">
    <property type="entry name" value="Peptidase_S41_IRBP"/>
    <property type="match status" value="1"/>
</dbReference>
<evidence type="ECO:0000259" key="3">
    <source>
        <dbReference type="SMART" id="SM00245"/>
    </source>
</evidence>
<feature type="region of interest" description="Disordered" evidence="1">
    <location>
        <begin position="88"/>
        <end position="112"/>
    </location>
</feature>
<dbReference type="EMBL" id="QTJR01000004">
    <property type="protein sequence ID" value="RDY67735.1"/>
    <property type="molecule type" value="Genomic_DNA"/>
</dbReference>
<protein>
    <recommendedName>
        <fullName evidence="3">Tail specific protease domain-containing protein</fullName>
    </recommendedName>
</protein>
<feature type="chain" id="PRO_5017749896" description="Tail specific protease domain-containing protein" evidence="2">
    <location>
        <begin position="21"/>
        <end position="310"/>
    </location>
</feature>
<comment type="caution">
    <text evidence="4">The sequence shown here is derived from an EMBL/GenBank/DDBJ whole genome shotgun (WGS) entry which is preliminary data.</text>
</comment>
<dbReference type="Proteomes" id="UP000256829">
    <property type="component" value="Unassembled WGS sequence"/>
</dbReference>
<dbReference type="AlphaFoldDB" id="A0A3D8VEK6"/>
<name>A0A3D8VEK6_9GAMM</name>
<dbReference type="PANTHER" id="PTHR11261:SF3">
    <property type="entry name" value="RETINOL-BINDING PROTEIN 3"/>
    <property type="match status" value="1"/>
</dbReference>
<evidence type="ECO:0000313" key="5">
    <source>
        <dbReference type="Proteomes" id="UP000256829"/>
    </source>
</evidence>
<evidence type="ECO:0000313" key="4">
    <source>
        <dbReference type="EMBL" id="RDY67735.1"/>
    </source>
</evidence>
<dbReference type="GO" id="GO:0006508">
    <property type="term" value="P:proteolysis"/>
    <property type="evidence" value="ECO:0007669"/>
    <property type="project" value="InterPro"/>
</dbReference>